<proteinExistence type="predicted"/>
<evidence type="ECO:0000313" key="2">
    <source>
        <dbReference type="Proteomes" id="UP001159405"/>
    </source>
</evidence>
<evidence type="ECO:0000313" key="1">
    <source>
        <dbReference type="EMBL" id="CAH3116232.1"/>
    </source>
</evidence>
<keyword evidence="2" id="KW-1185">Reference proteome</keyword>
<name>A0ABN8NNG1_9CNID</name>
<organism evidence="1 2">
    <name type="scientific">Porites lobata</name>
    <dbReference type="NCBI Taxonomy" id="104759"/>
    <lineage>
        <taxon>Eukaryota</taxon>
        <taxon>Metazoa</taxon>
        <taxon>Cnidaria</taxon>
        <taxon>Anthozoa</taxon>
        <taxon>Hexacorallia</taxon>
        <taxon>Scleractinia</taxon>
        <taxon>Fungiina</taxon>
        <taxon>Poritidae</taxon>
        <taxon>Porites</taxon>
    </lineage>
</organism>
<reference evidence="1 2" key="1">
    <citation type="submission" date="2022-05" db="EMBL/GenBank/DDBJ databases">
        <authorList>
            <consortium name="Genoscope - CEA"/>
            <person name="William W."/>
        </authorList>
    </citation>
    <scope>NUCLEOTIDE SEQUENCE [LARGE SCALE GENOMIC DNA]</scope>
</reference>
<comment type="caution">
    <text evidence="1">The sequence shown here is derived from an EMBL/GenBank/DDBJ whole genome shotgun (WGS) entry which is preliminary data.</text>
</comment>
<dbReference type="EMBL" id="CALNXK010000029">
    <property type="protein sequence ID" value="CAH3116232.1"/>
    <property type="molecule type" value="Genomic_DNA"/>
</dbReference>
<gene>
    <name evidence="1" type="ORF">PLOB_00024291</name>
</gene>
<sequence length="525" mass="59303">MIGDCNMTYFVAEGQKCQRMMMSNLKLKTNANCNLEYQSQTSCLTRHVSSCLTDLYSGFVPAVTSLLKLLSYHCGDLQVDPTLINQFLLSQIQCRSEVFSRTVRCWDKFRDRFNNDKADSRLCRDYAEAKDCVTQQAKTGCAIGQYINRDLFNPFCTYNTDPPLNSSGTAGHFLTLFNFSFRRDQYARLKSCLSSIMEECLTGTSLSSLQDEIRELVQTVLYHCGSLIAENLSIDSLLMNILNCNKSMFQTSVQCWDEFRLRLLLNKFDKQLCVDYARSKQCVLKAVKQGCAIGDLMEEDLYNPFCIDGIDPLSVPPASALPSSQFNFVCTNAYFYEKAVACEDDFLNALYSTRVITNCRYQSQSFLDCLKAHFEPCVRPHSNPVLSEALSTLVLQSLQGTQLLCSSPIQQITWDDLPPLLRSVASCENEFTSEAASCGKTFRSKFIPVPSPLCEEFEDAKKCMDKARESHCSFGFQARETLKGKSNPFCDNRTRPLFNDDSICEKVDSILSFVSVILVLSNNLF</sequence>
<protein>
    <submittedName>
        <fullName evidence="1">Uncharacterized protein</fullName>
    </submittedName>
</protein>
<accession>A0ABN8NNG1</accession>
<dbReference type="Proteomes" id="UP001159405">
    <property type="component" value="Unassembled WGS sequence"/>
</dbReference>